<reference evidence="1" key="1">
    <citation type="submission" date="2021-01" db="EMBL/GenBank/DDBJ databases">
        <authorList>
            <person name="Corre E."/>
            <person name="Pelletier E."/>
            <person name="Niang G."/>
            <person name="Scheremetjew M."/>
            <person name="Finn R."/>
            <person name="Kale V."/>
            <person name="Holt S."/>
            <person name="Cochrane G."/>
            <person name="Meng A."/>
            <person name="Brown T."/>
            <person name="Cohen L."/>
        </authorList>
    </citation>
    <scope>NUCLEOTIDE SEQUENCE</scope>
    <source>
        <strain evidence="1">RCC3387</strain>
    </source>
</reference>
<dbReference type="EMBL" id="HBGW01063510">
    <property type="protein sequence ID" value="CAD9608836.1"/>
    <property type="molecule type" value="Transcribed_RNA"/>
</dbReference>
<evidence type="ECO:0008006" key="2">
    <source>
        <dbReference type="Google" id="ProtNLM"/>
    </source>
</evidence>
<sequence length="473" mass="50976">MISSVSGGSWASSILMFADMDLQTLLGPATDPSRLTLAELDRRPPPLGAVVMTAVNDIAISLKMDGVPFGLLWVATIAQAFLEPFGLDRLDAFMAGSRQAEQQIKAQNPQYRDEKFYVPQPGRAKNIVMGSTVEAPDGYKATSDNAVYLQVSPDFSGSAFYPNNVPVSYTSTDPRSAKLTRVLLGGGLVSTFAFGGSAPSNRGAQQGGKGVEMHAPARPFCLARSVGMSSAAFGAQISNLPGLGGHINPQVDMFPVTSLAHPRPQKAKRYMIGDGGNLENTGLLAMLQRGATRIVSLINGPEPFITTMDYCNAPGYVPTGKELTSQFGNLFGYGNTADDTEFHMHNQVFPSSEYLPALCDLYKLRGAGKSLTIRRQLTVVRNDWWGITGGSTVDIVFVILGKALAFEGLLPPDTAQALEQPLTSGLNNFPLFKTMFNNPPDLTQYTARQINLLSAQTEWAIRENADMIRAVLR</sequence>
<proteinExistence type="predicted"/>
<name>A0A7S2PMW4_9DINO</name>
<protein>
    <recommendedName>
        <fullName evidence="2">PNPLA domain-containing protein</fullName>
    </recommendedName>
</protein>
<organism evidence="1">
    <name type="scientific">Zooxanthella nutricula</name>
    <dbReference type="NCBI Taxonomy" id="1333877"/>
    <lineage>
        <taxon>Eukaryota</taxon>
        <taxon>Sar</taxon>
        <taxon>Alveolata</taxon>
        <taxon>Dinophyceae</taxon>
        <taxon>Peridiniales</taxon>
        <taxon>Peridiniales incertae sedis</taxon>
        <taxon>Zooxanthella</taxon>
    </lineage>
</organism>
<accession>A0A7S2PMW4</accession>
<gene>
    <name evidence="1" type="ORF">BRAN1462_LOCUS40513</name>
</gene>
<dbReference type="AlphaFoldDB" id="A0A7S2PMW4"/>
<evidence type="ECO:0000313" key="1">
    <source>
        <dbReference type="EMBL" id="CAD9608836.1"/>
    </source>
</evidence>